<comment type="caution">
    <text evidence="18">The sequence shown here is derived from an EMBL/GenBank/DDBJ whole genome shotgun (WGS) entry which is preliminary data.</text>
</comment>
<evidence type="ECO:0000256" key="8">
    <source>
        <dbReference type="ARBA" id="ARBA00022842"/>
    </source>
</evidence>
<name>A0A844XVI8_9SPHN</name>
<evidence type="ECO:0000256" key="4">
    <source>
        <dbReference type="ARBA" id="ARBA00022705"/>
    </source>
</evidence>
<dbReference type="GO" id="GO:0044715">
    <property type="term" value="F:8-oxo-dGDP phosphatase activity"/>
    <property type="evidence" value="ECO:0007669"/>
    <property type="project" value="TreeGrafter"/>
</dbReference>
<comment type="similarity">
    <text evidence="2">Belongs to the Nudix hydrolase family.</text>
</comment>
<evidence type="ECO:0000256" key="10">
    <source>
        <dbReference type="ARBA" id="ARBA00035861"/>
    </source>
</evidence>
<dbReference type="OrthoDB" id="9810648at2"/>
<keyword evidence="8" id="KW-0460">Magnesium</keyword>
<evidence type="ECO:0000259" key="17">
    <source>
        <dbReference type="PROSITE" id="PS51462"/>
    </source>
</evidence>
<evidence type="ECO:0000256" key="3">
    <source>
        <dbReference type="ARBA" id="ARBA00022457"/>
    </source>
</evidence>
<evidence type="ECO:0000313" key="18">
    <source>
        <dbReference type="EMBL" id="MXO49133.1"/>
    </source>
</evidence>
<evidence type="ECO:0000256" key="14">
    <source>
        <dbReference type="ARBA" id="ARBA00041592"/>
    </source>
</evidence>
<accession>A0A844XVI8</accession>
<dbReference type="InterPro" id="IPR047127">
    <property type="entry name" value="MutT-like"/>
</dbReference>
<keyword evidence="7" id="KW-0378">Hydrolase</keyword>
<dbReference type="Proteomes" id="UP000448199">
    <property type="component" value="Unassembled WGS sequence"/>
</dbReference>
<evidence type="ECO:0000256" key="11">
    <source>
        <dbReference type="ARBA" id="ARBA00036904"/>
    </source>
</evidence>
<dbReference type="PANTHER" id="PTHR47707:SF1">
    <property type="entry name" value="NUDIX HYDROLASE FAMILY PROTEIN"/>
    <property type="match status" value="1"/>
</dbReference>
<organism evidence="18 19">
    <name type="scientific">Qipengyuania vulgaris</name>
    <dbReference type="NCBI Taxonomy" id="291985"/>
    <lineage>
        <taxon>Bacteria</taxon>
        <taxon>Pseudomonadati</taxon>
        <taxon>Pseudomonadota</taxon>
        <taxon>Alphaproteobacteria</taxon>
        <taxon>Sphingomonadales</taxon>
        <taxon>Erythrobacteraceae</taxon>
        <taxon>Qipengyuania</taxon>
    </lineage>
</organism>
<dbReference type="GO" id="GO:0008413">
    <property type="term" value="F:8-oxo-7,8-dihydroguanosine triphosphate pyrophosphatase activity"/>
    <property type="evidence" value="ECO:0007669"/>
    <property type="project" value="TreeGrafter"/>
</dbReference>
<dbReference type="GO" id="GO:0006260">
    <property type="term" value="P:DNA replication"/>
    <property type="evidence" value="ECO:0007669"/>
    <property type="project" value="UniProtKB-KW"/>
</dbReference>
<dbReference type="PROSITE" id="PS51462">
    <property type="entry name" value="NUDIX"/>
    <property type="match status" value="1"/>
</dbReference>
<comment type="catalytic activity">
    <reaction evidence="11">
        <text>8-oxo-GTP + H2O = 8-oxo-GMP + diphosphate + H(+)</text>
        <dbReference type="Rhea" id="RHEA:67616"/>
        <dbReference type="ChEBI" id="CHEBI:15377"/>
        <dbReference type="ChEBI" id="CHEBI:15378"/>
        <dbReference type="ChEBI" id="CHEBI:33019"/>
        <dbReference type="ChEBI" id="CHEBI:143553"/>
        <dbReference type="ChEBI" id="CHEBI:145694"/>
    </reaction>
</comment>
<gene>
    <name evidence="18" type="ORF">GRI69_12775</name>
</gene>
<comment type="catalytic activity">
    <reaction evidence="10">
        <text>8-oxo-dGTP + H2O = 8-oxo-dGMP + diphosphate + H(+)</text>
        <dbReference type="Rhea" id="RHEA:31575"/>
        <dbReference type="ChEBI" id="CHEBI:15377"/>
        <dbReference type="ChEBI" id="CHEBI:15378"/>
        <dbReference type="ChEBI" id="CHEBI:33019"/>
        <dbReference type="ChEBI" id="CHEBI:63224"/>
        <dbReference type="ChEBI" id="CHEBI:77896"/>
        <dbReference type="EC" id="3.6.1.55"/>
    </reaction>
</comment>
<feature type="domain" description="Nudix hydrolase" evidence="17">
    <location>
        <begin position="1"/>
        <end position="129"/>
    </location>
</feature>
<dbReference type="InterPro" id="IPR020476">
    <property type="entry name" value="Nudix_hydrolase"/>
</dbReference>
<dbReference type="PRINTS" id="PR00502">
    <property type="entry name" value="NUDIXFAMILY"/>
</dbReference>
<dbReference type="PANTHER" id="PTHR47707">
    <property type="entry name" value="8-OXO-DGTP DIPHOSPHATASE"/>
    <property type="match status" value="1"/>
</dbReference>
<keyword evidence="5" id="KW-0479">Metal-binding</keyword>
<dbReference type="GO" id="GO:0006281">
    <property type="term" value="P:DNA repair"/>
    <property type="evidence" value="ECO:0007669"/>
    <property type="project" value="UniProtKB-KW"/>
</dbReference>
<keyword evidence="3" id="KW-0515">Mutator protein</keyword>
<dbReference type="EMBL" id="WTYC01000007">
    <property type="protein sequence ID" value="MXO49133.1"/>
    <property type="molecule type" value="Genomic_DNA"/>
</dbReference>
<evidence type="ECO:0000313" key="19">
    <source>
        <dbReference type="Proteomes" id="UP000448199"/>
    </source>
</evidence>
<dbReference type="AlphaFoldDB" id="A0A844XVI8"/>
<dbReference type="EC" id="3.6.1.55" evidence="12"/>
<dbReference type="CDD" id="cd03425">
    <property type="entry name" value="NUDIX_MutT_NudA_like"/>
    <property type="match status" value="1"/>
</dbReference>
<dbReference type="Pfam" id="PF00293">
    <property type="entry name" value="NUDIX"/>
    <property type="match status" value="1"/>
</dbReference>
<evidence type="ECO:0000256" key="9">
    <source>
        <dbReference type="ARBA" id="ARBA00023204"/>
    </source>
</evidence>
<dbReference type="Gene3D" id="3.90.79.10">
    <property type="entry name" value="Nucleoside Triphosphate Pyrophosphohydrolase"/>
    <property type="match status" value="1"/>
</dbReference>
<dbReference type="GO" id="GO:0035539">
    <property type="term" value="F:8-oxo-7,8-dihydrodeoxyguanosine triphosphate pyrophosphatase activity"/>
    <property type="evidence" value="ECO:0007669"/>
    <property type="project" value="UniProtKB-EC"/>
</dbReference>
<sequence>MPVVALALEDGEGRWLMHKRPKHKHHGGLWEFPGGKVELNETPTNALVREIEEELAVVLPPDTLVPEAFAQQEPAKHECPIVILLYNCRLPGCDPRSMEGGEVGWFTPKEIDALDKPPLDQDLARSLFAKMPD</sequence>
<evidence type="ECO:0000256" key="15">
    <source>
        <dbReference type="ARBA" id="ARBA00041979"/>
    </source>
</evidence>
<dbReference type="GO" id="GO:0044716">
    <property type="term" value="F:8-oxo-GDP phosphatase activity"/>
    <property type="evidence" value="ECO:0007669"/>
    <property type="project" value="TreeGrafter"/>
</dbReference>
<evidence type="ECO:0000256" key="6">
    <source>
        <dbReference type="ARBA" id="ARBA00022763"/>
    </source>
</evidence>
<dbReference type="SUPFAM" id="SSF55811">
    <property type="entry name" value="Nudix"/>
    <property type="match status" value="1"/>
</dbReference>
<dbReference type="InterPro" id="IPR000086">
    <property type="entry name" value="NUDIX_hydrolase_dom"/>
</dbReference>
<dbReference type="InterPro" id="IPR015797">
    <property type="entry name" value="NUDIX_hydrolase-like_dom_sf"/>
</dbReference>
<evidence type="ECO:0000256" key="5">
    <source>
        <dbReference type="ARBA" id="ARBA00022723"/>
    </source>
</evidence>
<evidence type="ECO:0000256" key="13">
    <source>
        <dbReference type="ARBA" id="ARBA00040794"/>
    </source>
</evidence>
<dbReference type="GO" id="GO:0046872">
    <property type="term" value="F:metal ion binding"/>
    <property type="evidence" value="ECO:0007669"/>
    <property type="project" value="UniProtKB-KW"/>
</dbReference>
<proteinExistence type="inferred from homology"/>
<reference evidence="18 19" key="1">
    <citation type="submission" date="2019-12" db="EMBL/GenBank/DDBJ databases">
        <title>Genomic-based taxomic classification of the family Erythrobacteraceae.</title>
        <authorList>
            <person name="Xu L."/>
        </authorList>
    </citation>
    <scope>NUCLEOTIDE SEQUENCE [LARGE SCALE GENOMIC DNA]</scope>
    <source>
        <strain evidence="18 19">DSM 17792</strain>
    </source>
</reference>
<keyword evidence="19" id="KW-1185">Reference proteome</keyword>
<evidence type="ECO:0000256" key="7">
    <source>
        <dbReference type="ARBA" id="ARBA00022801"/>
    </source>
</evidence>
<keyword evidence="4" id="KW-0235">DNA replication</keyword>
<keyword evidence="9" id="KW-0234">DNA repair</keyword>
<protein>
    <recommendedName>
        <fullName evidence="13">8-oxo-dGTP diphosphatase</fullName>
        <ecNumber evidence="12">3.6.1.55</ecNumber>
    </recommendedName>
    <alternativeName>
        <fullName evidence="16">7,8-dihydro-8-oxoguanine-triphosphatase</fullName>
    </alternativeName>
    <alternativeName>
        <fullName evidence="15">Mutator protein MutT</fullName>
    </alternativeName>
    <alternativeName>
        <fullName evidence="14">dGTP pyrophosphohydrolase</fullName>
    </alternativeName>
</protein>
<comment type="cofactor">
    <cofactor evidence="1">
        <name>Mg(2+)</name>
        <dbReference type="ChEBI" id="CHEBI:18420"/>
    </cofactor>
</comment>
<keyword evidence="6" id="KW-0227">DNA damage</keyword>
<evidence type="ECO:0000256" key="2">
    <source>
        <dbReference type="ARBA" id="ARBA00005582"/>
    </source>
</evidence>
<evidence type="ECO:0000256" key="12">
    <source>
        <dbReference type="ARBA" id="ARBA00038905"/>
    </source>
</evidence>
<evidence type="ECO:0000256" key="1">
    <source>
        <dbReference type="ARBA" id="ARBA00001946"/>
    </source>
</evidence>
<evidence type="ECO:0000256" key="16">
    <source>
        <dbReference type="ARBA" id="ARBA00042798"/>
    </source>
</evidence>